<dbReference type="PROSITE" id="PS52016">
    <property type="entry name" value="TONB_DEPENDENT_REC_3"/>
    <property type="match status" value="1"/>
</dbReference>
<sequence>MTKFLFALFALSLSFVTAQNDVTISGIVYDKETKQPLEYATVSFFNKAENRIATGGITDENGKFNISVASGTYNVSVEFIGFEKITLNNQNLTTDKNLGSIGLSAGSEALDEVEIIAETTTVDIKLDKKIYNVGKDLTVRGGTVSDVLDNVPSVSVDVEGNVALRGQDNVRILINGKPSGLVGLNSTDALRQLPAESIERVEVITSPSARYDAEGTAGILNIILRRSKLQGLNGAITANAGYPNQAGLSGNINYRTGDFNFFNTTGVSYRESPGESTTETEYFNGDDPNSFLNEYRDFDRERKGINTNFGVEWYITDSASLTGAVFYRKSDDDDLTTNQSHLINGLGEASNSTRLEFETEDDKTIQYSLNFDKQFNGNSQHKLTADFQYENSNENEFASIQQNYIDSERVTTYQSEDRVLLQADYVHPLNESSQFELGYRGNFNTSDTDYALELNNGSGFVLDRKTSNNLIYKEYVNAVYAQYGNKIKDKFSYLLGLRMEDTRVTVEQLTSNDLEKKNYTGFFPTINLGYELTENQSLTLGYNRRIRRPRSRFINPFPSRSSATNLFQGNPDLDPTYSNSFDFGYLNKFGKLTLNSSIYFQHATDVFTFITIDSGTTTIVDGVPVPVVLSTPVNLSSEDRYGFEFTLTYRPTKNWNMNGNFNLFQSSTEGTYNNVVYDNENLSWFVRFNNKYTLPGNIDWQTRLFYRGPREDAQNKSKGMFSTDMAFSKDLFNNNASIALSVNDLFNSRKRQTDSFTETFNRESEFQWRKRSFNLSFTYRFNQQKNRQDRERNSDGGDDMQFEG</sequence>
<reference evidence="14" key="1">
    <citation type="journal article" date="2019" name="Int. J. Syst. Evol. Microbiol.">
        <title>The Global Catalogue of Microorganisms (GCM) 10K type strain sequencing project: providing services to taxonomists for standard genome sequencing and annotation.</title>
        <authorList>
            <consortium name="The Broad Institute Genomics Platform"/>
            <consortium name="The Broad Institute Genome Sequencing Center for Infectious Disease"/>
            <person name="Wu L."/>
            <person name="Ma J."/>
        </authorList>
    </citation>
    <scope>NUCLEOTIDE SEQUENCE [LARGE SCALE GENOMIC DNA]</scope>
    <source>
        <strain evidence="14">JCM 17525</strain>
    </source>
</reference>
<dbReference type="Gene3D" id="2.40.170.20">
    <property type="entry name" value="TonB-dependent receptor, beta-barrel domain"/>
    <property type="match status" value="1"/>
</dbReference>
<dbReference type="InterPro" id="IPR008969">
    <property type="entry name" value="CarboxyPept-like_regulatory"/>
</dbReference>
<dbReference type="SUPFAM" id="SSF49464">
    <property type="entry name" value="Carboxypeptidase regulatory domain-like"/>
    <property type="match status" value="1"/>
</dbReference>
<keyword evidence="14" id="KW-1185">Reference proteome</keyword>
<evidence type="ECO:0000256" key="3">
    <source>
        <dbReference type="ARBA" id="ARBA00022452"/>
    </source>
</evidence>
<dbReference type="SUPFAM" id="SSF56935">
    <property type="entry name" value="Porins"/>
    <property type="match status" value="1"/>
</dbReference>
<keyword evidence="6 8" id="KW-0472">Membrane</keyword>
<comment type="caution">
    <text evidence="13">The sequence shown here is derived from an EMBL/GenBank/DDBJ whole genome shotgun (WGS) entry which is preliminary data.</text>
</comment>
<dbReference type="Gene3D" id="2.60.40.1120">
    <property type="entry name" value="Carboxypeptidase-like, regulatory domain"/>
    <property type="match status" value="1"/>
</dbReference>
<keyword evidence="5 10" id="KW-0732">Signal</keyword>
<dbReference type="PANTHER" id="PTHR30069:SF29">
    <property type="entry name" value="HEMOGLOBIN AND HEMOGLOBIN-HAPTOGLOBIN-BINDING PROTEIN 1-RELATED"/>
    <property type="match status" value="1"/>
</dbReference>
<feature type="domain" description="TonB-dependent receptor plug" evidence="11">
    <location>
        <begin position="142"/>
        <end position="219"/>
    </location>
</feature>
<evidence type="ECO:0000256" key="1">
    <source>
        <dbReference type="ARBA" id="ARBA00004571"/>
    </source>
</evidence>
<accession>A0ABP7HG16</accession>
<evidence type="ECO:0000256" key="8">
    <source>
        <dbReference type="PROSITE-ProRule" id="PRU01360"/>
    </source>
</evidence>
<dbReference type="InterPro" id="IPR012910">
    <property type="entry name" value="Plug_dom"/>
</dbReference>
<dbReference type="Pfam" id="PF14905">
    <property type="entry name" value="OMP_b-brl_3"/>
    <property type="match status" value="1"/>
</dbReference>
<dbReference type="Gene3D" id="2.170.130.10">
    <property type="entry name" value="TonB-dependent receptor, plug domain"/>
    <property type="match status" value="1"/>
</dbReference>
<dbReference type="InterPro" id="IPR039426">
    <property type="entry name" value="TonB-dep_rcpt-like"/>
</dbReference>
<name>A0ABP7HG16_9FLAO</name>
<comment type="subcellular location">
    <subcellularLocation>
        <location evidence="1 8">Cell outer membrane</location>
        <topology evidence="1 8">Multi-pass membrane protein</topology>
    </subcellularLocation>
</comment>
<dbReference type="Proteomes" id="UP001501456">
    <property type="component" value="Unassembled WGS sequence"/>
</dbReference>
<keyword evidence="3 8" id="KW-1134">Transmembrane beta strand</keyword>
<dbReference type="Pfam" id="PF13620">
    <property type="entry name" value="CarboxypepD_reg"/>
    <property type="match status" value="1"/>
</dbReference>
<protein>
    <submittedName>
        <fullName evidence="13">Outer membrane beta-barrel family protein</fullName>
    </submittedName>
</protein>
<evidence type="ECO:0000313" key="13">
    <source>
        <dbReference type="EMBL" id="GAA3790884.1"/>
    </source>
</evidence>
<proteinExistence type="inferred from homology"/>
<gene>
    <name evidence="13" type="ORF">GCM10022271_24130</name>
</gene>
<evidence type="ECO:0000256" key="6">
    <source>
        <dbReference type="ARBA" id="ARBA00023136"/>
    </source>
</evidence>
<dbReference type="InterPro" id="IPR041700">
    <property type="entry name" value="OMP_b-brl_3"/>
</dbReference>
<evidence type="ECO:0000256" key="2">
    <source>
        <dbReference type="ARBA" id="ARBA00022448"/>
    </source>
</evidence>
<feature type="region of interest" description="Disordered" evidence="9">
    <location>
        <begin position="784"/>
        <end position="804"/>
    </location>
</feature>
<dbReference type="Pfam" id="PF07715">
    <property type="entry name" value="Plug"/>
    <property type="match status" value="1"/>
</dbReference>
<feature type="signal peptide" evidence="10">
    <location>
        <begin position="1"/>
        <end position="18"/>
    </location>
</feature>
<dbReference type="InterPro" id="IPR037066">
    <property type="entry name" value="Plug_dom_sf"/>
</dbReference>
<keyword evidence="4 8" id="KW-0812">Transmembrane</keyword>
<evidence type="ECO:0000256" key="4">
    <source>
        <dbReference type="ARBA" id="ARBA00022692"/>
    </source>
</evidence>
<dbReference type="RefSeq" id="WP_344730862.1">
    <property type="nucleotide sequence ID" value="NZ_BAABBI010000005.1"/>
</dbReference>
<evidence type="ECO:0000259" key="11">
    <source>
        <dbReference type="Pfam" id="PF07715"/>
    </source>
</evidence>
<evidence type="ECO:0000259" key="12">
    <source>
        <dbReference type="Pfam" id="PF14905"/>
    </source>
</evidence>
<comment type="similarity">
    <text evidence="8">Belongs to the TonB-dependent receptor family.</text>
</comment>
<dbReference type="InterPro" id="IPR036942">
    <property type="entry name" value="Beta-barrel_TonB_sf"/>
</dbReference>
<evidence type="ECO:0000256" key="9">
    <source>
        <dbReference type="SAM" id="MobiDB-lite"/>
    </source>
</evidence>
<feature type="domain" description="Outer membrane protein beta-barrel" evidence="12">
    <location>
        <begin position="378"/>
        <end position="779"/>
    </location>
</feature>
<evidence type="ECO:0000313" key="14">
    <source>
        <dbReference type="Proteomes" id="UP001501456"/>
    </source>
</evidence>
<evidence type="ECO:0000256" key="10">
    <source>
        <dbReference type="SAM" id="SignalP"/>
    </source>
</evidence>
<feature type="compositionally biased region" description="Basic and acidic residues" evidence="9">
    <location>
        <begin position="786"/>
        <end position="795"/>
    </location>
</feature>
<feature type="chain" id="PRO_5046577945" evidence="10">
    <location>
        <begin position="19"/>
        <end position="804"/>
    </location>
</feature>
<evidence type="ECO:0000256" key="5">
    <source>
        <dbReference type="ARBA" id="ARBA00022729"/>
    </source>
</evidence>
<keyword evidence="7 8" id="KW-0998">Cell outer membrane</keyword>
<dbReference type="EMBL" id="BAABBI010000005">
    <property type="protein sequence ID" value="GAA3790884.1"/>
    <property type="molecule type" value="Genomic_DNA"/>
</dbReference>
<dbReference type="PANTHER" id="PTHR30069">
    <property type="entry name" value="TONB-DEPENDENT OUTER MEMBRANE RECEPTOR"/>
    <property type="match status" value="1"/>
</dbReference>
<keyword evidence="2 8" id="KW-0813">Transport</keyword>
<organism evidence="13 14">
    <name type="scientific">Corallibacter vietnamensis</name>
    <dbReference type="NCBI Taxonomy" id="904130"/>
    <lineage>
        <taxon>Bacteria</taxon>
        <taxon>Pseudomonadati</taxon>
        <taxon>Bacteroidota</taxon>
        <taxon>Flavobacteriia</taxon>
        <taxon>Flavobacteriales</taxon>
        <taxon>Flavobacteriaceae</taxon>
        <taxon>Corallibacter</taxon>
    </lineage>
</organism>
<evidence type="ECO:0000256" key="7">
    <source>
        <dbReference type="ARBA" id="ARBA00023237"/>
    </source>
</evidence>